<dbReference type="Proteomes" id="UP001054945">
    <property type="component" value="Unassembled WGS sequence"/>
</dbReference>
<proteinExistence type="predicted"/>
<protein>
    <submittedName>
        <fullName evidence="1">Uncharacterized protein</fullName>
    </submittedName>
</protein>
<evidence type="ECO:0000313" key="2">
    <source>
        <dbReference type="Proteomes" id="UP001054945"/>
    </source>
</evidence>
<sequence length="103" mass="12466">MEKFIAPRKLAKDFERNTLPTCYICHSNRHYRPNCSQLKKEKLIEFVNQEIDSPVVKCVLELINRMKRYHDLEIQKMTEVQAKRKGWYEKMQSNENLKSETKF</sequence>
<keyword evidence="2" id="KW-1185">Reference proteome</keyword>
<gene>
    <name evidence="1" type="ORF">CEXT_30871</name>
</gene>
<evidence type="ECO:0000313" key="1">
    <source>
        <dbReference type="EMBL" id="GIY97093.1"/>
    </source>
</evidence>
<reference evidence="1 2" key="1">
    <citation type="submission" date="2021-06" db="EMBL/GenBank/DDBJ databases">
        <title>Caerostris extrusa draft genome.</title>
        <authorList>
            <person name="Kono N."/>
            <person name="Arakawa K."/>
        </authorList>
    </citation>
    <scope>NUCLEOTIDE SEQUENCE [LARGE SCALE GENOMIC DNA]</scope>
</reference>
<comment type="caution">
    <text evidence="1">The sequence shown here is derived from an EMBL/GenBank/DDBJ whole genome shotgun (WGS) entry which is preliminary data.</text>
</comment>
<dbReference type="AlphaFoldDB" id="A0AAV4XR03"/>
<organism evidence="1 2">
    <name type="scientific">Caerostris extrusa</name>
    <name type="common">Bark spider</name>
    <name type="synonym">Caerostris bankana</name>
    <dbReference type="NCBI Taxonomy" id="172846"/>
    <lineage>
        <taxon>Eukaryota</taxon>
        <taxon>Metazoa</taxon>
        <taxon>Ecdysozoa</taxon>
        <taxon>Arthropoda</taxon>
        <taxon>Chelicerata</taxon>
        <taxon>Arachnida</taxon>
        <taxon>Araneae</taxon>
        <taxon>Araneomorphae</taxon>
        <taxon>Entelegynae</taxon>
        <taxon>Araneoidea</taxon>
        <taxon>Araneidae</taxon>
        <taxon>Caerostris</taxon>
    </lineage>
</organism>
<dbReference type="EMBL" id="BPLR01018118">
    <property type="protein sequence ID" value="GIY97093.1"/>
    <property type="molecule type" value="Genomic_DNA"/>
</dbReference>
<accession>A0AAV4XR03</accession>
<name>A0AAV4XR03_CAEEX</name>